<name>A0A1H3UES4_9BACI</name>
<dbReference type="InterPro" id="IPR011009">
    <property type="entry name" value="Kinase-like_dom_sf"/>
</dbReference>
<organism evidence="1 2">
    <name type="scientific">Evansella caseinilytica</name>
    <dbReference type="NCBI Taxonomy" id="1503961"/>
    <lineage>
        <taxon>Bacteria</taxon>
        <taxon>Bacillati</taxon>
        <taxon>Bacillota</taxon>
        <taxon>Bacilli</taxon>
        <taxon>Bacillales</taxon>
        <taxon>Bacillaceae</taxon>
        <taxon>Evansella</taxon>
    </lineage>
</organism>
<dbReference type="STRING" id="1503961.SAMN05421736_12064"/>
<proteinExistence type="predicted"/>
<dbReference type="PANTHER" id="PTHR39179:SF2">
    <property type="entry name" value="ENDOSPORE COAT-ASSOCIATED PROTEIN YUTH"/>
    <property type="match status" value="1"/>
</dbReference>
<dbReference type="AlphaFoldDB" id="A0A1H3UES4"/>
<gene>
    <name evidence="1" type="ORF">SAMN05421736_12064</name>
</gene>
<dbReference type="GO" id="GO:0042601">
    <property type="term" value="C:endospore-forming forespore"/>
    <property type="evidence" value="ECO:0007669"/>
    <property type="project" value="TreeGrafter"/>
</dbReference>
<keyword evidence="1" id="KW-0946">Virion</keyword>
<keyword evidence="1" id="KW-0167">Capsid protein</keyword>
<dbReference type="InterPro" id="IPR047175">
    <property type="entry name" value="CotS-like"/>
</dbReference>
<evidence type="ECO:0000313" key="2">
    <source>
        <dbReference type="Proteomes" id="UP000198935"/>
    </source>
</evidence>
<reference evidence="2" key="1">
    <citation type="submission" date="2016-10" db="EMBL/GenBank/DDBJ databases">
        <authorList>
            <person name="Varghese N."/>
            <person name="Submissions S."/>
        </authorList>
    </citation>
    <scope>NUCLEOTIDE SEQUENCE [LARGE SCALE GENOMIC DNA]</scope>
    <source>
        <strain evidence="2">SP</strain>
    </source>
</reference>
<sequence length="353" mass="42150">MLEREMVDHFRIYPDEIVFIGDDQLVYANAETYLLRTIDDRTHQQLSEKISMAQWLTHQGETDIAIYMKPADKRNTLFIDGDDKVVFHIPQQQMHDGSKKMSLGKRLARFHERGYSYSPKDKKVTAFLSSWKERWEKRLDQLEHWYVKISQNPEKTAFDEQFCLTFPYFIGISENAIQMMADLAMNNTANQMTPAKTICHERFQEHSWLTLEEEMESRVKVPTDFTYDHYARDLAEYIRTVWLEHDGNSRGEEMIDTFLNHYESEHPLMLMDQQYLFARLLFPAHYYEKIEQYYQTGHQGKKALLQTDCLRLFHFSADYERLLTFICRRYPLLITGNVIPQWIRKGDFSWQSG</sequence>
<dbReference type="NCBIfam" id="TIGR02905">
    <property type="entry name" value="spore_yutH"/>
    <property type="match status" value="1"/>
</dbReference>
<evidence type="ECO:0000313" key="1">
    <source>
        <dbReference type="EMBL" id="SDZ60355.1"/>
    </source>
</evidence>
<dbReference type="Proteomes" id="UP000198935">
    <property type="component" value="Unassembled WGS sequence"/>
</dbReference>
<dbReference type="PANTHER" id="PTHR39179">
    <property type="entry name" value="SPORE COAT PROTEIN I"/>
    <property type="match status" value="1"/>
</dbReference>
<accession>A0A1H3UES4</accession>
<dbReference type="SUPFAM" id="SSF56112">
    <property type="entry name" value="Protein kinase-like (PK-like)"/>
    <property type="match status" value="1"/>
</dbReference>
<dbReference type="EMBL" id="FNPI01000020">
    <property type="protein sequence ID" value="SDZ60355.1"/>
    <property type="molecule type" value="Genomic_DNA"/>
</dbReference>
<dbReference type="InterPro" id="IPR014254">
    <property type="entry name" value="Spore_coat_YutH"/>
</dbReference>
<keyword evidence="2" id="KW-1185">Reference proteome</keyword>
<protein>
    <submittedName>
        <fullName evidence="1">Spore coat protein YutH</fullName>
    </submittedName>
</protein>
<dbReference type="Gene3D" id="3.90.1200.10">
    <property type="match status" value="1"/>
</dbReference>